<dbReference type="KEGG" id="mcad:Pan265_14680"/>
<dbReference type="Proteomes" id="UP000320386">
    <property type="component" value="Chromosome"/>
</dbReference>
<protein>
    <submittedName>
        <fullName evidence="1">Uncharacterized protein</fullName>
    </submittedName>
</protein>
<dbReference type="RefSeq" id="WP_145445753.1">
    <property type="nucleotide sequence ID" value="NZ_CP036280.1"/>
</dbReference>
<organism evidence="1 2">
    <name type="scientific">Mucisphaera calidilacus</name>
    <dbReference type="NCBI Taxonomy" id="2527982"/>
    <lineage>
        <taxon>Bacteria</taxon>
        <taxon>Pseudomonadati</taxon>
        <taxon>Planctomycetota</taxon>
        <taxon>Phycisphaerae</taxon>
        <taxon>Phycisphaerales</taxon>
        <taxon>Phycisphaeraceae</taxon>
        <taxon>Mucisphaera</taxon>
    </lineage>
</organism>
<proteinExistence type="predicted"/>
<evidence type="ECO:0000313" key="2">
    <source>
        <dbReference type="Proteomes" id="UP000320386"/>
    </source>
</evidence>
<dbReference type="EMBL" id="CP036280">
    <property type="protein sequence ID" value="QDU71616.1"/>
    <property type="molecule type" value="Genomic_DNA"/>
</dbReference>
<sequence length="198" mass="22746">MKLRPQVEQVLRISIAVVLCVLGFLALGPGSQTWNLRVAKQHAQQLTPMLAEDERFASVYIGEYTGLGGVLSVAGCVPDHRAAYDLRLLVESVDLYVPVYYSVRVFYDNYDFYHLMDALHDALHEDERFQELQFDIDDSWILTIRLHARVPDEQAAIDLRELVEQTQLGVPIEYDIRSQLGVPIEYDNRWSGRVRQIP</sequence>
<reference evidence="1 2" key="1">
    <citation type="submission" date="2019-02" db="EMBL/GenBank/DDBJ databases">
        <title>Deep-cultivation of Planctomycetes and their phenomic and genomic characterization uncovers novel biology.</title>
        <authorList>
            <person name="Wiegand S."/>
            <person name="Jogler M."/>
            <person name="Boedeker C."/>
            <person name="Pinto D."/>
            <person name="Vollmers J."/>
            <person name="Rivas-Marin E."/>
            <person name="Kohn T."/>
            <person name="Peeters S.H."/>
            <person name="Heuer A."/>
            <person name="Rast P."/>
            <person name="Oberbeckmann S."/>
            <person name="Bunk B."/>
            <person name="Jeske O."/>
            <person name="Meyerdierks A."/>
            <person name="Storesund J.E."/>
            <person name="Kallscheuer N."/>
            <person name="Luecker S."/>
            <person name="Lage O.M."/>
            <person name="Pohl T."/>
            <person name="Merkel B.J."/>
            <person name="Hornburger P."/>
            <person name="Mueller R.-W."/>
            <person name="Bruemmer F."/>
            <person name="Labrenz M."/>
            <person name="Spormann A.M."/>
            <person name="Op den Camp H."/>
            <person name="Overmann J."/>
            <person name="Amann R."/>
            <person name="Jetten M.S.M."/>
            <person name="Mascher T."/>
            <person name="Medema M.H."/>
            <person name="Devos D.P."/>
            <person name="Kaster A.-K."/>
            <person name="Ovreas L."/>
            <person name="Rohde M."/>
            <person name="Galperin M.Y."/>
            <person name="Jogler C."/>
        </authorList>
    </citation>
    <scope>NUCLEOTIDE SEQUENCE [LARGE SCALE GENOMIC DNA]</scope>
    <source>
        <strain evidence="1 2">Pan265</strain>
    </source>
</reference>
<keyword evidence="2" id="KW-1185">Reference proteome</keyword>
<evidence type="ECO:0000313" key="1">
    <source>
        <dbReference type="EMBL" id="QDU71616.1"/>
    </source>
</evidence>
<accession>A0A518BXC5</accession>
<dbReference type="AlphaFoldDB" id="A0A518BXC5"/>
<name>A0A518BXC5_9BACT</name>
<gene>
    <name evidence="1" type="ORF">Pan265_14680</name>
</gene>